<evidence type="ECO:0000313" key="2">
    <source>
        <dbReference type="EMBL" id="PJE76104.1"/>
    </source>
</evidence>
<dbReference type="EMBL" id="PFET01000005">
    <property type="protein sequence ID" value="PJE76104.1"/>
    <property type="molecule type" value="Genomic_DNA"/>
</dbReference>
<name>A0A2M8LF77_9BACT</name>
<comment type="caution">
    <text evidence="2">The sequence shown here is derived from an EMBL/GenBank/DDBJ whole genome shotgun (WGS) entry which is preliminary data.</text>
</comment>
<protein>
    <submittedName>
        <fullName evidence="2">Uncharacterized protein</fullName>
    </submittedName>
</protein>
<dbReference type="Proteomes" id="UP000231152">
    <property type="component" value="Unassembled WGS sequence"/>
</dbReference>
<evidence type="ECO:0000313" key="3">
    <source>
        <dbReference type="Proteomes" id="UP000231152"/>
    </source>
</evidence>
<feature type="transmembrane region" description="Helical" evidence="1">
    <location>
        <begin position="7"/>
        <end position="28"/>
    </location>
</feature>
<keyword evidence="1" id="KW-0472">Membrane</keyword>
<keyword evidence="1" id="KW-1133">Transmembrane helix</keyword>
<keyword evidence="1" id="KW-0812">Transmembrane</keyword>
<proteinExistence type="predicted"/>
<reference evidence="2 3" key="1">
    <citation type="submission" date="2017-09" db="EMBL/GenBank/DDBJ databases">
        <title>Depth-based differentiation of microbial function through sediment-hosted aquifers and enrichment of novel symbionts in the deep terrestrial subsurface.</title>
        <authorList>
            <person name="Probst A.J."/>
            <person name="Ladd B."/>
            <person name="Jarett J.K."/>
            <person name="Geller-Mcgrath D.E."/>
            <person name="Sieber C.M."/>
            <person name="Emerson J.B."/>
            <person name="Anantharaman K."/>
            <person name="Thomas B.C."/>
            <person name="Malmstrom R."/>
            <person name="Stieglmeier M."/>
            <person name="Klingl A."/>
            <person name="Woyke T."/>
            <person name="Ryan C.M."/>
            <person name="Banfield J.F."/>
        </authorList>
    </citation>
    <scope>NUCLEOTIDE SEQUENCE [LARGE SCALE GENOMIC DNA]</scope>
    <source>
        <strain evidence="2">CG10_big_fil_rev_8_21_14_0_10_48_11</strain>
    </source>
</reference>
<evidence type="ECO:0000256" key="1">
    <source>
        <dbReference type="SAM" id="Phobius"/>
    </source>
</evidence>
<dbReference type="AlphaFoldDB" id="A0A2M8LF77"/>
<feature type="transmembrane region" description="Helical" evidence="1">
    <location>
        <begin position="48"/>
        <end position="75"/>
    </location>
</feature>
<gene>
    <name evidence="2" type="ORF">COV04_01070</name>
</gene>
<sequence length="83" mass="9426">MLSYKQYIQKFVLGTEFFYVLCMVYGALLSGQAAELHRQLFAVTVPGFVWGSVLSFLWGALFLGIWAAPIGWYVAWMHNSSLK</sequence>
<organism evidence="2 3">
    <name type="scientific">Candidatus Uhrbacteria bacterium CG10_big_fil_rev_8_21_14_0_10_48_11</name>
    <dbReference type="NCBI Taxonomy" id="1975037"/>
    <lineage>
        <taxon>Bacteria</taxon>
        <taxon>Candidatus Uhriibacteriota</taxon>
    </lineage>
</organism>
<accession>A0A2M8LF77</accession>